<keyword evidence="1" id="KW-0812">Transmembrane</keyword>
<dbReference type="AlphaFoldDB" id="A0A0M9A0S1"/>
<evidence type="ECO:0000313" key="2">
    <source>
        <dbReference type="EMBL" id="KOX73533.1"/>
    </source>
</evidence>
<dbReference type="EMBL" id="KQ435796">
    <property type="protein sequence ID" value="KOX73533.1"/>
    <property type="molecule type" value="Genomic_DNA"/>
</dbReference>
<protein>
    <recommendedName>
        <fullName evidence="4">Gustatory receptor</fullName>
    </recommendedName>
</protein>
<keyword evidence="3" id="KW-1185">Reference proteome</keyword>
<name>A0A0M9A0S1_9HYME</name>
<reference evidence="2 3" key="1">
    <citation type="submission" date="2015-07" db="EMBL/GenBank/DDBJ databases">
        <title>The genome of Melipona quadrifasciata.</title>
        <authorList>
            <person name="Pan H."/>
            <person name="Kapheim K."/>
        </authorList>
    </citation>
    <scope>NUCLEOTIDE SEQUENCE [LARGE SCALE GENOMIC DNA]</scope>
    <source>
        <strain evidence="2">0111107301</strain>
        <tissue evidence="2">Whole body</tissue>
    </source>
</reference>
<dbReference type="Proteomes" id="UP000053105">
    <property type="component" value="Unassembled WGS sequence"/>
</dbReference>
<dbReference type="OrthoDB" id="7547218at2759"/>
<dbReference type="GO" id="GO:0043025">
    <property type="term" value="C:neuronal cell body"/>
    <property type="evidence" value="ECO:0007669"/>
    <property type="project" value="TreeGrafter"/>
</dbReference>
<proteinExistence type="predicted"/>
<feature type="transmembrane region" description="Helical" evidence="1">
    <location>
        <begin position="472"/>
        <end position="491"/>
    </location>
</feature>
<keyword evidence="1" id="KW-1133">Transmembrane helix</keyword>
<dbReference type="GO" id="GO:0030424">
    <property type="term" value="C:axon"/>
    <property type="evidence" value="ECO:0007669"/>
    <property type="project" value="TreeGrafter"/>
</dbReference>
<dbReference type="GO" id="GO:0008049">
    <property type="term" value="P:male courtship behavior"/>
    <property type="evidence" value="ECO:0007669"/>
    <property type="project" value="TreeGrafter"/>
</dbReference>
<feature type="transmembrane region" description="Helical" evidence="1">
    <location>
        <begin position="256"/>
        <end position="275"/>
    </location>
</feature>
<evidence type="ECO:0000256" key="1">
    <source>
        <dbReference type="SAM" id="Phobius"/>
    </source>
</evidence>
<sequence length="600" mass="69554">MINDLIETLLLEKDQIKNEKSDEAVIFKPSNNLRNRLRIDNSLPDCSLEVPEVSSANHEPNSDQGSSIDERLRSLQQIRNHDFVQAINPIYLLDSIFAILKILLTSCDCEYAMSQNALRLMEQIDRVDENLKNLGIQIDYRRLFRHVKIVGLFWLLNAIIILGIFITWDDERNTKESSEEIIFKPSSNFRNRLEIDCSMSARPSEVSQISSMNDTSNFKKGSPTDEKLRLFQQIRSLHLQVCSVSKLVNQMFNVQILIYTFTTLVYISISTYWIYMEVQRKTNVVKMLDLVLIFFWLGLRFKMINELLKTFLSEDDQLNSEESSEEVVFKPSNNFRNRLQIDNCSSSRSLEVSTSSTNDTSNFKKGLTIDEKIHLFQRISWLGSRFKMINQLLKTLLPEDDERNTKESSEEIICKPSSNFRNRLEIDCSMSARPSEVSQISSMNDTSNFKKGSPTDEKLRLFQQIRKSNLKLVLTIVYLLDSIIGVLKIALMSIDCEYVMRQADKIISLIHACPLYRESAELKNETLQFLWQISYTQLEDTKSVHYVLNYSFVRNCFYFVLTYLVIMVQLSQNLAVTDQTTVTYETSSFQTVLQKNANIA</sequence>
<evidence type="ECO:0000313" key="3">
    <source>
        <dbReference type="Proteomes" id="UP000053105"/>
    </source>
</evidence>
<dbReference type="GO" id="GO:0030425">
    <property type="term" value="C:dendrite"/>
    <property type="evidence" value="ECO:0007669"/>
    <property type="project" value="TreeGrafter"/>
</dbReference>
<gene>
    <name evidence="2" type="ORF">WN51_01306</name>
</gene>
<keyword evidence="1" id="KW-0472">Membrane</keyword>
<dbReference type="PANTHER" id="PTHR21143:SF133">
    <property type="entry name" value="GUSTATORY AND PHEROMONE RECEPTOR 32A-RELATED"/>
    <property type="match status" value="1"/>
</dbReference>
<accession>A0A0M9A0S1</accession>
<organism evidence="2 3">
    <name type="scientific">Melipona quadrifasciata</name>
    <dbReference type="NCBI Taxonomy" id="166423"/>
    <lineage>
        <taxon>Eukaryota</taxon>
        <taxon>Metazoa</taxon>
        <taxon>Ecdysozoa</taxon>
        <taxon>Arthropoda</taxon>
        <taxon>Hexapoda</taxon>
        <taxon>Insecta</taxon>
        <taxon>Pterygota</taxon>
        <taxon>Neoptera</taxon>
        <taxon>Endopterygota</taxon>
        <taxon>Hymenoptera</taxon>
        <taxon>Apocrita</taxon>
        <taxon>Aculeata</taxon>
        <taxon>Apoidea</taxon>
        <taxon>Anthophila</taxon>
        <taxon>Apidae</taxon>
        <taxon>Melipona</taxon>
    </lineage>
</organism>
<dbReference type="GO" id="GO:0007635">
    <property type="term" value="P:chemosensory behavior"/>
    <property type="evidence" value="ECO:0007669"/>
    <property type="project" value="TreeGrafter"/>
</dbReference>
<evidence type="ECO:0008006" key="4">
    <source>
        <dbReference type="Google" id="ProtNLM"/>
    </source>
</evidence>
<feature type="transmembrane region" description="Helical" evidence="1">
    <location>
        <begin position="149"/>
        <end position="168"/>
    </location>
</feature>
<dbReference type="PANTHER" id="PTHR21143">
    <property type="entry name" value="INVERTEBRATE GUSTATORY RECEPTOR"/>
    <property type="match status" value="1"/>
</dbReference>